<dbReference type="InterPro" id="IPR032711">
    <property type="entry name" value="SoxY"/>
</dbReference>
<feature type="domain" description="Ig-like SoxY" evidence="1">
    <location>
        <begin position="58"/>
        <end position="153"/>
    </location>
</feature>
<dbReference type="Proteomes" id="UP000599523">
    <property type="component" value="Unassembled WGS sequence"/>
</dbReference>
<dbReference type="RefSeq" id="WP_168988829.1">
    <property type="nucleotide sequence ID" value="NZ_CAWPHM010000327.1"/>
</dbReference>
<evidence type="ECO:0000259" key="1">
    <source>
        <dbReference type="Pfam" id="PF13501"/>
    </source>
</evidence>
<evidence type="ECO:0000313" key="3">
    <source>
        <dbReference type="Proteomes" id="UP000599523"/>
    </source>
</evidence>
<proteinExistence type="predicted"/>
<name>A0A972F986_9RHOO</name>
<reference evidence="2" key="1">
    <citation type="submission" date="2019-12" db="EMBL/GenBank/DDBJ databases">
        <title>Comparative genomics gives insights into the taxonomy of the Azoarcus-Aromatoleum group and reveals separate origins of nif in the plant-associated Azoarcus and non-plant-associated Aromatoleum sub-groups.</title>
        <authorList>
            <person name="Lafos M."/>
            <person name="Maluk M."/>
            <person name="Batista M."/>
            <person name="Junghare M."/>
            <person name="Carmona M."/>
            <person name="Faoro H."/>
            <person name="Cruz L.M."/>
            <person name="Battistoni F."/>
            <person name="De Souza E."/>
            <person name="Pedrosa F."/>
            <person name="Chen W.-M."/>
            <person name="Poole P.S."/>
            <person name="Dixon R.A."/>
            <person name="James E.K."/>
        </authorList>
    </citation>
    <scope>NUCLEOTIDE SEQUENCE</scope>
    <source>
        <strain evidence="2">NSC3</strain>
    </source>
</reference>
<comment type="caution">
    <text evidence="2">The sequence shown here is derived from an EMBL/GenBank/DDBJ whole genome shotgun (WGS) entry which is preliminary data.</text>
</comment>
<accession>A0A972F986</accession>
<dbReference type="EMBL" id="WTVM01000097">
    <property type="protein sequence ID" value="NMG04145.1"/>
    <property type="molecule type" value="Genomic_DNA"/>
</dbReference>
<dbReference type="InterPro" id="IPR006311">
    <property type="entry name" value="TAT_signal"/>
</dbReference>
<dbReference type="NCBIfam" id="TIGR04488">
    <property type="entry name" value="SoxY_true_GGCGG"/>
    <property type="match status" value="1"/>
</dbReference>
<dbReference type="Pfam" id="PF13501">
    <property type="entry name" value="SoxY"/>
    <property type="match status" value="1"/>
</dbReference>
<keyword evidence="3" id="KW-1185">Reference proteome</keyword>
<dbReference type="Gene3D" id="2.60.40.2470">
    <property type="entry name" value="SoxY domain"/>
    <property type="match status" value="1"/>
</dbReference>
<dbReference type="InterPro" id="IPR016568">
    <property type="entry name" value="Sulphur_oxidation_SoxY"/>
</dbReference>
<dbReference type="PROSITE" id="PS51318">
    <property type="entry name" value="TAT"/>
    <property type="match status" value="1"/>
</dbReference>
<dbReference type="PIRSF" id="PIRSF010312">
    <property type="entry name" value="Sulphur_oxidation_SoxY"/>
    <property type="match status" value="1"/>
</dbReference>
<sequence length="155" mass="16589">MHAGRRSALRRAGALTVYGALVLAGFVPPAQAFSERDEAVFSSSTLDEAFRALSAGDAQRTEGIRIVAPDIAENGAMVPIEIAVDIDGATRIAILVENNPNKVAGIFEFGDDVLPEVQTRIRLSESSDVYVLAWAQGRVYMARREVRVTVGGCIA</sequence>
<evidence type="ECO:0000313" key="2">
    <source>
        <dbReference type="EMBL" id="NMG04145.1"/>
    </source>
</evidence>
<dbReference type="InterPro" id="IPR038162">
    <property type="entry name" value="SoxY_sf"/>
</dbReference>
<protein>
    <submittedName>
        <fullName evidence="2">Thiosulfate oxidation carrier protein SoxY</fullName>
    </submittedName>
</protein>
<dbReference type="AlphaFoldDB" id="A0A972F986"/>
<organism evidence="2 3">
    <name type="scientific">Azoarcus taiwanensis</name>
    <dbReference type="NCBI Taxonomy" id="666964"/>
    <lineage>
        <taxon>Bacteria</taxon>
        <taxon>Pseudomonadati</taxon>
        <taxon>Pseudomonadota</taxon>
        <taxon>Betaproteobacteria</taxon>
        <taxon>Rhodocyclales</taxon>
        <taxon>Zoogloeaceae</taxon>
        <taxon>Azoarcus</taxon>
    </lineage>
</organism>
<gene>
    <name evidence="2" type="primary">soxY</name>
    <name evidence="2" type="ORF">GPA21_14395</name>
</gene>